<accession>A0A2P2N402</accession>
<protein>
    <submittedName>
        <fullName evidence="1">Uncharacterized protein</fullName>
    </submittedName>
</protein>
<dbReference type="EMBL" id="GGEC01056703">
    <property type="protein sequence ID" value="MBX37187.1"/>
    <property type="molecule type" value="Transcribed_RNA"/>
</dbReference>
<dbReference type="AlphaFoldDB" id="A0A2P2N402"/>
<reference evidence="1" key="1">
    <citation type="submission" date="2018-02" db="EMBL/GenBank/DDBJ databases">
        <title>Rhizophora mucronata_Transcriptome.</title>
        <authorList>
            <person name="Meera S.P."/>
            <person name="Sreeshan A."/>
            <person name="Augustine A."/>
        </authorList>
    </citation>
    <scope>NUCLEOTIDE SEQUENCE</scope>
    <source>
        <tissue evidence="1">Leaf</tissue>
    </source>
</reference>
<proteinExistence type="predicted"/>
<sequence length="29" mass="3323">MYNETFTQNTISNVCLNANPLIKSQLMSF</sequence>
<organism evidence="1">
    <name type="scientific">Rhizophora mucronata</name>
    <name type="common">Asiatic mangrove</name>
    <dbReference type="NCBI Taxonomy" id="61149"/>
    <lineage>
        <taxon>Eukaryota</taxon>
        <taxon>Viridiplantae</taxon>
        <taxon>Streptophyta</taxon>
        <taxon>Embryophyta</taxon>
        <taxon>Tracheophyta</taxon>
        <taxon>Spermatophyta</taxon>
        <taxon>Magnoliopsida</taxon>
        <taxon>eudicotyledons</taxon>
        <taxon>Gunneridae</taxon>
        <taxon>Pentapetalae</taxon>
        <taxon>rosids</taxon>
        <taxon>fabids</taxon>
        <taxon>Malpighiales</taxon>
        <taxon>Rhizophoraceae</taxon>
        <taxon>Rhizophora</taxon>
    </lineage>
</organism>
<evidence type="ECO:0000313" key="1">
    <source>
        <dbReference type="EMBL" id="MBX37187.1"/>
    </source>
</evidence>
<name>A0A2P2N402_RHIMU</name>